<comment type="subunit">
    <text evidence="2">Homodimer.</text>
</comment>
<dbReference type="HAMAP" id="MF_00274">
    <property type="entry name" value="DNA_YbaB_EbfC"/>
    <property type="match status" value="1"/>
</dbReference>
<name>A0A850R547_9LACO</name>
<keyword evidence="3" id="KW-0175">Coiled coil</keyword>
<dbReference type="PIRSF" id="PIRSF004555">
    <property type="entry name" value="UCP004555"/>
    <property type="match status" value="1"/>
</dbReference>
<dbReference type="InterPro" id="IPR004401">
    <property type="entry name" value="YbaB/EbfC"/>
</dbReference>
<gene>
    <name evidence="4" type="ORF">HU830_02070</name>
</gene>
<comment type="similarity">
    <text evidence="2">Belongs to the YbaB/EbfC family.</text>
</comment>
<sequence length="102" mass="11447">MKPQMPGNMQQMLKQAQKLQKEMGQAQEQLKATEFIGQAADDTITVTFTGDYQLQDIKIQPTVIDPEDPDLLQDMIVMAVNDAMAKIEQTTQQTLGKYNPGF</sequence>
<evidence type="ECO:0000256" key="2">
    <source>
        <dbReference type="HAMAP-Rule" id="MF_00274"/>
    </source>
</evidence>
<keyword evidence="5" id="KW-1185">Reference proteome</keyword>
<evidence type="ECO:0000313" key="4">
    <source>
        <dbReference type="EMBL" id="NVY95977.1"/>
    </source>
</evidence>
<dbReference type="EMBL" id="JABZEC010000002">
    <property type="protein sequence ID" value="NVY95977.1"/>
    <property type="molecule type" value="Genomic_DNA"/>
</dbReference>
<protein>
    <recommendedName>
        <fullName evidence="2">Nucleoid-associated protein HU830_02070</fullName>
    </recommendedName>
</protein>
<dbReference type="NCBIfam" id="TIGR00103">
    <property type="entry name" value="DNA_YbaB_EbfC"/>
    <property type="match status" value="1"/>
</dbReference>
<keyword evidence="1 2" id="KW-0238">DNA-binding</keyword>
<dbReference type="GO" id="GO:0005829">
    <property type="term" value="C:cytosol"/>
    <property type="evidence" value="ECO:0007669"/>
    <property type="project" value="TreeGrafter"/>
</dbReference>
<dbReference type="RefSeq" id="WP_176942147.1">
    <property type="nucleotide sequence ID" value="NZ_JABZEC010000002.1"/>
</dbReference>
<keyword evidence="2" id="KW-0963">Cytoplasm</keyword>
<dbReference type="GO" id="GO:0043590">
    <property type="term" value="C:bacterial nucleoid"/>
    <property type="evidence" value="ECO:0007669"/>
    <property type="project" value="UniProtKB-UniRule"/>
</dbReference>
<comment type="caution">
    <text evidence="4">The sequence shown here is derived from an EMBL/GenBank/DDBJ whole genome shotgun (WGS) entry which is preliminary data.</text>
</comment>
<proteinExistence type="inferred from homology"/>
<dbReference type="Proteomes" id="UP000563523">
    <property type="component" value="Unassembled WGS sequence"/>
</dbReference>
<evidence type="ECO:0000256" key="1">
    <source>
        <dbReference type="ARBA" id="ARBA00023125"/>
    </source>
</evidence>
<dbReference type="PANTHER" id="PTHR33449">
    <property type="entry name" value="NUCLEOID-ASSOCIATED PROTEIN YBAB"/>
    <property type="match status" value="1"/>
</dbReference>
<dbReference type="InterPro" id="IPR036894">
    <property type="entry name" value="YbaB-like_sf"/>
</dbReference>
<dbReference type="SUPFAM" id="SSF82607">
    <property type="entry name" value="YbaB-like"/>
    <property type="match status" value="1"/>
</dbReference>
<dbReference type="AlphaFoldDB" id="A0A850R547"/>
<organism evidence="4 5">
    <name type="scientific">Bombilactobacillus apium</name>
    <dbReference type="NCBI Taxonomy" id="2675299"/>
    <lineage>
        <taxon>Bacteria</taxon>
        <taxon>Bacillati</taxon>
        <taxon>Bacillota</taxon>
        <taxon>Bacilli</taxon>
        <taxon>Lactobacillales</taxon>
        <taxon>Lactobacillaceae</taxon>
        <taxon>Bombilactobacillus</taxon>
    </lineage>
</organism>
<evidence type="ECO:0000313" key="5">
    <source>
        <dbReference type="Proteomes" id="UP000563523"/>
    </source>
</evidence>
<dbReference type="Gene3D" id="3.30.1310.10">
    <property type="entry name" value="Nucleoid-associated protein YbaB-like domain"/>
    <property type="match status" value="1"/>
</dbReference>
<dbReference type="GO" id="GO:0003677">
    <property type="term" value="F:DNA binding"/>
    <property type="evidence" value="ECO:0007669"/>
    <property type="project" value="UniProtKB-UniRule"/>
</dbReference>
<comment type="function">
    <text evidence="2">Binds to DNA and alters its conformation. May be involved in regulation of gene expression, nucleoid organization and DNA protection.</text>
</comment>
<evidence type="ECO:0000256" key="3">
    <source>
        <dbReference type="SAM" id="Coils"/>
    </source>
</evidence>
<dbReference type="PANTHER" id="PTHR33449:SF1">
    <property type="entry name" value="NUCLEOID-ASSOCIATED PROTEIN YBAB"/>
    <property type="match status" value="1"/>
</dbReference>
<feature type="coiled-coil region" evidence="3">
    <location>
        <begin position="9"/>
        <end position="36"/>
    </location>
</feature>
<reference evidence="4 5" key="1">
    <citation type="submission" date="2020-06" db="EMBL/GenBank/DDBJ databases">
        <authorList>
            <person name="Kang J."/>
        </authorList>
    </citation>
    <scope>NUCLEOTIDE SEQUENCE [LARGE SCALE GENOMIC DNA]</scope>
    <source>
        <strain evidence="4 5">DCY120</strain>
    </source>
</reference>
<accession>A0A850R547</accession>
<dbReference type="Pfam" id="PF02575">
    <property type="entry name" value="YbaB_DNA_bd"/>
    <property type="match status" value="1"/>
</dbReference>
<comment type="subcellular location">
    <subcellularLocation>
        <location evidence="2">Cytoplasm</location>
        <location evidence="2">Nucleoid</location>
    </subcellularLocation>
</comment>